<name>A0ABS6T994_9ENTE</name>
<gene>
    <name evidence="9" type="ORF">KUA55_02145</name>
</gene>
<evidence type="ECO:0000256" key="6">
    <source>
        <dbReference type="SAM" id="Phobius"/>
    </source>
</evidence>
<dbReference type="InterPro" id="IPR019931">
    <property type="entry name" value="LPXTG_anchor"/>
</dbReference>
<reference evidence="9 10" key="1">
    <citation type="submission" date="2021-06" db="EMBL/GenBank/DDBJ databases">
        <title>Enterococcus alishanensis sp. nov., a novel lactic acid bacterium isolated from fresh coffee beans.</title>
        <authorList>
            <person name="Chen Y.-S."/>
        </authorList>
    </citation>
    <scope>NUCLEOTIDE SEQUENCE [LARGE SCALE GENOMIC DNA]</scope>
    <source>
        <strain evidence="9 10">ALS3</strain>
    </source>
</reference>
<keyword evidence="6" id="KW-0472">Membrane</keyword>
<evidence type="ECO:0000313" key="10">
    <source>
        <dbReference type="Proteomes" id="UP000774130"/>
    </source>
</evidence>
<keyword evidence="6" id="KW-0812">Transmembrane</keyword>
<keyword evidence="3 7" id="KW-0732">Signal</keyword>
<dbReference type="Pfam" id="PF00746">
    <property type="entry name" value="Gram_pos_anchor"/>
    <property type="match status" value="1"/>
</dbReference>
<evidence type="ECO:0000256" key="5">
    <source>
        <dbReference type="SAM" id="MobiDB-lite"/>
    </source>
</evidence>
<proteinExistence type="predicted"/>
<dbReference type="EMBL" id="JAHUZB010000001">
    <property type="protein sequence ID" value="MBV7389465.1"/>
    <property type="molecule type" value="Genomic_DNA"/>
</dbReference>
<evidence type="ECO:0000256" key="3">
    <source>
        <dbReference type="ARBA" id="ARBA00022729"/>
    </source>
</evidence>
<keyword evidence="4" id="KW-0572">Peptidoglycan-anchor</keyword>
<organism evidence="9 10">
    <name type="scientific">Enterococcus alishanensis</name>
    <dbReference type="NCBI Taxonomy" id="1303817"/>
    <lineage>
        <taxon>Bacteria</taxon>
        <taxon>Bacillati</taxon>
        <taxon>Bacillota</taxon>
        <taxon>Bacilli</taxon>
        <taxon>Lactobacillales</taxon>
        <taxon>Enterococcaceae</taxon>
        <taxon>Enterococcus</taxon>
    </lineage>
</organism>
<feature type="chain" id="PRO_5045796647" evidence="7">
    <location>
        <begin position="29"/>
        <end position="113"/>
    </location>
</feature>
<feature type="signal peptide" evidence="7">
    <location>
        <begin position="1"/>
        <end position="28"/>
    </location>
</feature>
<evidence type="ECO:0000256" key="1">
    <source>
        <dbReference type="ARBA" id="ARBA00022512"/>
    </source>
</evidence>
<evidence type="ECO:0000256" key="4">
    <source>
        <dbReference type="ARBA" id="ARBA00023088"/>
    </source>
</evidence>
<evidence type="ECO:0000259" key="8">
    <source>
        <dbReference type="PROSITE" id="PS50847"/>
    </source>
</evidence>
<keyword evidence="1" id="KW-0134">Cell wall</keyword>
<comment type="caution">
    <text evidence="9">The sequence shown here is derived from an EMBL/GenBank/DDBJ whole genome shotgun (WGS) entry which is preliminary data.</text>
</comment>
<feature type="transmembrane region" description="Helical" evidence="6">
    <location>
        <begin position="79"/>
        <end position="101"/>
    </location>
</feature>
<keyword evidence="2" id="KW-0964">Secreted</keyword>
<dbReference type="NCBIfam" id="TIGR01167">
    <property type="entry name" value="LPXTG_anchor"/>
    <property type="match status" value="1"/>
</dbReference>
<dbReference type="RefSeq" id="WP_218324523.1">
    <property type="nucleotide sequence ID" value="NZ_JAHUZB010000001.1"/>
</dbReference>
<feature type="region of interest" description="Disordered" evidence="5">
    <location>
        <begin position="38"/>
        <end position="66"/>
    </location>
</feature>
<evidence type="ECO:0000256" key="7">
    <source>
        <dbReference type="SAM" id="SignalP"/>
    </source>
</evidence>
<evidence type="ECO:0000256" key="2">
    <source>
        <dbReference type="ARBA" id="ARBA00022525"/>
    </source>
</evidence>
<accession>A0ABS6T994</accession>
<evidence type="ECO:0000313" key="9">
    <source>
        <dbReference type="EMBL" id="MBV7389465.1"/>
    </source>
</evidence>
<sequence length="113" mass="12345">MKKFFALFCSIFCFLWILLINSPVEVMAASTPGSVTLSEFADSPTPDPGEPAGPQGNPVTTGYRPASNIRKTLPQTGEIISISLSLIGILLVLIILLCLLYKRKKEYAKEKTI</sequence>
<dbReference type="PROSITE" id="PS50847">
    <property type="entry name" value="GRAM_POS_ANCHORING"/>
    <property type="match status" value="1"/>
</dbReference>
<protein>
    <submittedName>
        <fullName evidence="9">LPXTG cell wall anchor domain-containing protein</fullName>
    </submittedName>
</protein>
<keyword evidence="6" id="KW-1133">Transmembrane helix</keyword>
<keyword evidence="10" id="KW-1185">Reference proteome</keyword>
<feature type="domain" description="Gram-positive cocci surface proteins LPxTG" evidence="8">
    <location>
        <begin position="73"/>
        <end position="111"/>
    </location>
</feature>
<dbReference type="Proteomes" id="UP000774130">
    <property type="component" value="Unassembled WGS sequence"/>
</dbReference>